<accession>A0A0F9SQQ4</accession>
<evidence type="ECO:0000313" key="1">
    <source>
        <dbReference type="EMBL" id="KKN64827.1"/>
    </source>
</evidence>
<gene>
    <name evidence="1" type="ORF">LCGC14_0487470</name>
</gene>
<comment type="caution">
    <text evidence="1">The sequence shown here is derived from an EMBL/GenBank/DDBJ whole genome shotgun (WGS) entry which is preliminary data.</text>
</comment>
<protein>
    <recommendedName>
        <fullName evidence="2">Phage tail protein</fullName>
    </recommendedName>
</protein>
<dbReference type="EMBL" id="LAZR01000542">
    <property type="protein sequence ID" value="KKN64827.1"/>
    <property type="molecule type" value="Genomic_DNA"/>
</dbReference>
<organism evidence="1">
    <name type="scientific">marine sediment metagenome</name>
    <dbReference type="NCBI Taxonomy" id="412755"/>
    <lineage>
        <taxon>unclassified sequences</taxon>
        <taxon>metagenomes</taxon>
        <taxon>ecological metagenomes</taxon>
    </lineage>
</organism>
<sequence length="158" mass="17792">MQPLEQGAAGAPTTKTYHGMSIVVGGNIVGRIQSWQPNAYTREGAHVRELSHVTWGRPIDYVPGQATGYTVSFTRVEVWNQELELTLGFGSVFDDLMDQTRPWVTQEYLFRGNELNKLWQYSGCWFQTKNNNNWESGGDAIVTVECELAYVSRVRVAG</sequence>
<reference evidence="1" key="1">
    <citation type="journal article" date="2015" name="Nature">
        <title>Complex archaea that bridge the gap between prokaryotes and eukaryotes.</title>
        <authorList>
            <person name="Spang A."/>
            <person name="Saw J.H."/>
            <person name="Jorgensen S.L."/>
            <person name="Zaremba-Niedzwiedzka K."/>
            <person name="Martijn J."/>
            <person name="Lind A.E."/>
            <person name="van Eijk R."/>
            <person name="Schleper C."/>
            <person name="Guy L."/>
            <person name="Ettema T.J."/>
        </authorList>
    </citation>
    <scope>NUCLEOTIDE SEQUENCE</scope>
</reference>
<proteinExistence type="predicted"/>
<dbReference type="AlphaFoldDB" id="A0A0F9SQQ4"/>
<evidence type="ECO:0008006" key="2">
    <source>
        <dbReference type="Google" id="ProtNLM"/>
    </source>
</evidence>
<name>A0A0F9SQQ4_9ZZZZ</name>